<evidence type="ECO:0000256" key="2">
    <source>
        <dbReference type="ARBA" id="ARBA00006434"/>
    </source>
</evidence>
<sequence length="336" mass="37009">MFTTQQNLLILLSGRQVLPLFVMDAMGKEPGIPGLFVASIFSGALGTISSGLNSVSAVLLEDIIRSHLDETIGETQIKNLLQLISKQEKTNTATCMACRLTSCSGPDFRVEKCPQAALSLYGLFAGPILGLFSLGLFFPWANESGALAGLLASLTVMAGIVLGSIITVPSSKFPYSPRNTHGCPNITEFMKFISNNTSTATPTPADAERWFFYPLFTISYIWYGMYSVIIVIVVGLLVSFVTGPTKPSEINPWLICPIFDILPPFKFLPEPTRKLLRWGVRPREINNLEEVQECDISVEKFSSDDEYNDDEMSMTRERKRSSKPNSVHPSYGDIGN</sequence>
<keyword evidence="3" id="KW-0813">Transport</keyword>
<comment type="subcellular location">
    <subcellularLocation>
        <location evidence="1">Cell membrane</location>
        <topology evidence="1">Multi-pass membrane protein</topology>
    </subcellularLocation>
</comment>
<evidence type="ECO:0000256" key="6">
    <source>
        <dbReference type="ARBA" id="ARBA00022989"/>
    </source>
</evidence>
<dbReference type="Proteomes" id="UP000245119">
    <property type="component" value="Linkage Group LG1"/>
</dbReference>
<keyword evidence="14" id="KW-1185">Reference proteome</keyword>
<evidence type="ECO:0000313" key="13">
    <source>
        <dbReference type="EMBL" id="PVD39578.1"/>
    </source>
</evidence>
<gene>
    <name evidence="13" type="ORF">C0Q70_02213</name>
</gene>
<evidence type="ECO:0008006" key="15">
    <source>
        <dbReference type="Google" id="ProtNLM"/>
    </source>
</evidence>
<evidence type="ECO:0000256" key="11">
    <source>
        <dbReference type="SAM" id="MobiDB-lite"/>
    </source>
</evidence>
<evidence type="ECO:0000256" key="5">
    <source>
        <dbReference type="ARBA" id="ARBA00022692"/>
    </source>
</evidence>
<evidence type="ECO:0000256" key="12">
    <source>
        <dbReference type="SAM" id="Phobius"/>
    </source>
</evidence>
<keyword evidence="6 12" id="KW-1133">Transmembrane helix</keyword>
<dbReference type="PROSITE" id="PS50283">
    <property type="entry name" value="NA_SOLUT_SYMP_3"/>
    <property type="match status" value="1"/>
</dbReference>
<dbReference type="GO" id="GO:0015293">
    <property type="term" value="F:symporter activity"/>
    <property type="evidence" value="ECO:0007669"/>
    <property type="project" value="TreeGrafter"/>
</dbReference>
<comment type="similarity">
    <text evidence="2">Belongs to the sodium:solute symporter (SSF) (TC 2.A.21) family.</text>
</comment>
<dbReference type="EMBL" id="PZQS01000001">
    <property type="protein sequence ID" value="PVD39578.1"/>
    <property type="molecule type" value="Genomic_DNA"/>
</dbReference>
<evidence type="ECO:0000313" key="14">
    <source>
        <dbReference type="Proteomes" id="UP000245119"/>
    </source>
</evidence>
<dbReference type="InterPro" id="IPR001734">
    <property type="entry name" value="Na/solute_symporter"/>
</dbReference>
<evidence type="ECO:0000256" key="10">
    <source>
        <dbReference type="ARBA" id="ARBA00023201"/>
    </source>
</evidence>
<keyword evidence="4" id="KW-1003">Cell membrane</keyword>
<dbReference type="GO" id="GO:0006814">
    <property type="term" value="P:sodium ion transport"/>
    <property type="evidence" value="ECO:0007669"/>
    <property type="project" value="UniProtKB-KW"/>
</dbReference>
<keyword evidence="7" id="KW-0915">Sodium</keyword>
<reference evidence="13 14" key="1">
    <citation type="submission" date="2018-04" db="EMBL/GenBank/DDBJ databases">
        <title>The genome of golden apple snail Pomacea canaliculata provides insight into stress tolerance and invasive adaptation.</title>
        <authorList>
            <person name="Liu C."/>
            <person name="Liu B."/>
            <person name="Ren Y."/>
            <person name="Zhang Y."/>
            <person name="Wang H."/>
            <person name="Li S."/>
            <person name="Jiang F."/>
            <person name="Yin L."/>
            <person name="Zhang G."/>
            <person name="Qian W."/>
            <person name="Fan W."/>
        </authorList>
    </citation>
    <scope>NUCLEOTIDE SEQUENCE [LARGE SCALE GENOMIC DNA]</scope>
    <source>
        <strain evidence="13">SZHN2017</strain>
        <tissue evidence="13">Muscle</tissue>
    </source>
</reference>
<dbReference type="OrthoDB" id="6132759at2759"/>
<name>A0A2T7Q1M7_POMCA</name>
<feature type="region of interest" description="Disordered" evidence="11">
    <location>
        <begin position="301"/>
        <end position="336"/>
    </location>
</feature>
<feature type="transmembrane region" description="Helical" evidence="12">
    <location>
        <begin position="118"/>
        <end position="140"/>
    </location>
</feature>
<feature type="transmembrane region" description="Helical" evidence="12">
    <location>
        <begin position="220"/>
        <end position="238"/>
    </location>
</feature>
<dbReference type="InterPro" id="IPR038377">
    <property type="entry name" value="Na/Glc_symporter_sf"/>
</dbReference>
<evidence type="ECO:0000256" key="7">
    <source>
        <dbReference type="ARBA" id="ARBA00023053"/>
    </source>
</evidence>
<evidence type="ECO:0000256" key="9">
    <source>
        <dbReference type="ARBA" id="ARBA00023136"/>
    </source>
</evidence>
<comment type="caution">
    <text evidence="13">The sequence shown here is derived from an EMBL/GenBank/DDBJ whole genome shotgun (WGS) entry which is preliminary data.</text>
</comment>
<evidence type="ECO:0000256" key="3">
    <source>
        <dbReference type="ARBA" id="ARBA00022448"/>
    </source>
</evidence>
<dbReference type="Gene3D" id="1.20.1730.10">
    <property type="entry name" value="Sodium/glucose cotransporter"/>
    <property type="match status" value="1"/>
</dbReference>
<proteinExistence type="inferred from homology"/>
<protein>
    <recommendedName>
        <fullName evidence="15">Sodium/solute symporter</fullName>
    </recommendedName>
</protein>
<keyword evidence="8" id="KW-0406">Ion transport</keyword>
<feature type="transmembrane region" description="Helical" evidence="12">
    <location>
        <begin position="146"/>
        <end position="168"/>
    </location>
</feature>
<evidence type="ECO:0000256" key="8">
    <source>
        <dbReference type="ARBA" id="ARBA00023065"/>
    </source>
</evidence>
<evidence type="ECO:0000256" key="4">
    <source>
        <dbReference type="ARBA" id="ARBA00022475"/>
    </source>
</evidence>
<dbReference type="AlphaFoldDB" id="A0A2T7Q1M7"/>
<keyword evidence="5 12" id="KW-0812">Transmembrane</keyword>
<dbReference type="PANTHER" id="PTHR42985:SF40">
    <property type="entry name" value="LD47995P-RELATED"/>
    <property type="match status" value="1"/>
</dbReference>
<dbReference type="STRING" id="400727.A0A2T7Q1M7"/>
<organism evidence="13 14">
    <name type="scientific">Pomacea canaliculata</name>
    <name type="common">Golden apple snail</name>
    <dbReference type="NCBI Taxonomy" id="400727"/>
    <lineage>
        <taxon>Eukaryota</taxon>
        <taxon>Metazoa</taxon>
        <taxon>Spiralia</taxon>
        <taxon>Lophotrochozoa</taxon>
        <taxon>Mollusca</taxon>
        <taxon>Gastropoda</taxon>
        <taxon>Caenogastropoda</taxon>
        <taxon>Architaenioglossa</taxon>
        <taxon>Ampullarioidea</taxon>
        <taxon>Ampullariidae</taxon>
        <taxon>Pomacea</taxon>
    </lineage>
</organism>
<dbReference type="InterPro" id="IPR051163">
    <property type="entry name" value="Sodium:Solute_Symporter_SSF"/>
</dbReference>
<keyword evidence="10" id="KW-0739">Sodium transport</keyword>
<dbReference type="GO" id="GO:0005886">
    <property type="term" value="C:plasma membrane"/>
    <property type="evidence" value="ECO:0007669"/>
    <property type="project" value="UniProtKB-SubCell"/>
</dbReference>
<dbReference type="PANTHER" id="PTHR42985">
    <property type="entry name" value="SODIUM-COUPLED MONOCARBOXYLATE TRANSPORTER"/>
    <property type="match status" value="1"/>
</dbReference>
<accession>A0A2T7Q1M7</accession>
<evidence type="ECO:0000256" key="1">
    <source>
        <dbReference type="ARBA" id="ARBA00004651"/>
    </source>
</evidence>
<keyword evidence="9 12" id="KW-0472">Membrane</keyword>